<accession>D5WVI1</accession>
<dbReference type="HOGENOM" id="CLU_865405_0_0_9"/>
<keyword evidence="3" id="KW-1185">Reference proteome</keyword>
<dbReference type="KEGG" id="bts:Btus_0841"/>
<dbReference type="Proteomes" id="UP000002368">
    <property type="component" value="Chromosome"/>
</dbReference>
<dbReference type="STRING" id="562970.Btus_0841"/>
<evidence type="ECO:0000313" key="3">
    <source>
        <dbReference type="Proteomes" id="UP000002368"/>
    </source>
</evidence>
<gene>
    <name evidence="2" type="ordered locus">Btus_0841</name>
</gene>
<keyword evidence="1" id="KW-0175">Coiled coil</keyword>
<proteinExistence type="predicted"/>
<dbReference type="AlphaFoldDB" id="D5WVI1"/>
<sequence length="321" mass="36865">MELQKLVTTAIEAMGGIVVPVEYALCQVVVPEEYKDLFQGRDELEVAFDFEVAEENPQAEFVTFGSYLFDQIMGFVRRQAVSTVWFADIDPPALSGPLDKIRRFMAEERGTLTLRSERPVMGAWAVFSFRIGYVSDEKEEEFCRVWVDMTRGALDEDMGRSADGVPYADTPVHALPVVARTDVPGAFRLALEQVTEVGQRGRLQRVRQAELERERKRIVDYYDELSREIVKRTGRKGLTEEKRKELLDKARSVELERQKQLAEIEKKYDIRVEPVLDHGVVVMAPLLEYVVSISERRVEKEVTLYYNPILKRFALVPGDRP</sequence>
<dbReference type="OrthoDB" id="1949859at2"/>
<dbReference type="RefSeq" id="WP_013074883.1">
    <property type="nucleotide sequence ID" value="NC_014098.1"/>
</dbReference>
<feature type="coiled-coil region" evidence="1">
    <location>
        <begin position="208"/>
        <end position="263"/>
    </location>
</feature>
<protein>
    <submittedName>
        <fullName evidence="2">Uncharacterized protein</fullName>
    </submittedName>
</protein>
<name>D5WVI1_KYRT2</name>
<dbReference type="EMBL" id="CP002017">
    <property type="protein sequence ID" value="ADG05591.1"/>
    <property type="molecule type" value="Genomic_DNA"/>
</dbReference>
<organism evidence="2 3">
    <name type="scientific">Kyrpidia tusciae (strain DSM 2912 / NBRC 15312 / T2)</name>
    <name type="common">Bacillus tusciae</name>
    <dbReference type="NCBI Taxonomy" id="562970"/>
    <lineage>
        <taxon>Bacteria</taxon>
        <taxon>Bacillati</taxon>
        <taxon>Bacillota</taxon>
        <taxon>Bacilli</taxon>
        <taxon>Bacillales</taxon>
        <taxon>Alicyclobacillaceae</taxon>
        <taxon>Kyrpidia</taxon>
    </lineage>
</organism>
<reference evidence="2 3" key="1">
    <citation type="journal article" date="2011" name="Stand. Genomic Sci.">
        <title>Complete genome sequence of the thermophilic, hydrogen-oxidizing Bacillus tusciae type strain (T2) and reclassification in the new genus, Kyrpidia gen. nov. as Kyrpidia tusciae comb. nov. and emendation of the family Alicyclobacillaceae da Costa and Rainey, 2010.</title>
        <authorList>
            <person name="Klenk H.P."/>
            <person name="Lapidus A."/>
            <person name="Chertkov O."/>
            <person name="Copeland A."/>
            <person name="Del Rio T.G."/>
            <person name="Nolan M."/>
            <person name="Lucas S."/>
            <person name="Chen F."/>
            <person name="Tice H."/>
            <person name="Cheng J.F."/>
            <person name="Han C."/>
            <person name="Bruce D."/>
            <person name="Goodwin L."/>
            <person name="Pitluck S."/>
            <person name="Pati A."/>
            <person name="Ivanova N."/>
            <person name="Mavromatis K."/>
            <person name="Daum C."/>
            <person name="Chen A."/>
            <person name="Palaniappan K."/>
            <person name="Chang Y.J."/>
            <person name="Land M."/>
            <person name="Hauser L."/>
            <person name="Jeffries C.D."/>
            <person name="Detter J.C."/>
            <person name="Rohde M."/>
            <person name="Abt B."/>
            <person name="Pukall R."/>
            <person name="Goker M."/>
            <person name="Bristow J."/>
            <person name="Markowitz V."/>
            <person name="Hugenholtz P."/>
            <person name="Eisen J.A."/>
        </authorList>
    </citation>
    <scope>NUCLEOTIDE SEQUENCE [LARGE SCALE GENOMIC DNA]</scope>
    <source>
        <strain evidence="2 3">DSM 2912</strain>
    </source>
</reference>
<dbReference type="eggNOG" id="ENOG502ZC81">
    <property type="taxonomic scope" value="Bacteria"/>
</dbReference>
<evidence type="ECO:0000256" key="1">
    <source>
        <dbReference type="SAM" id="Coils"/>
    </source>
</evidence>
<evidence type="ECO:0000313" key="2">
    <source>
        <dbReference type="EMBL" id="ADG05591.1"/>
    </source>
</evidence>